<dbReference type="Proteomes" id="UP000613580">
    <property type="component" value="Unassembled WGS sequence"/>
</dbReference>
<dbReference type="AlphaFoldDB" id="A0A146IM13"/>
<name>A0A146IM13_MYCCL</name>
<comment type="caution">
    <text evidence="1">The sequence shown here is derived from an EMBL/GenBank/DDBJ whole genome shotgun (WGS) entry which is preliminary data.</text>
</comment>
<gene>
    <name evidence="1" type="ORF">HMN09_00180600</name>
</gene>
<evidence type="ECO:0000313" key="2">
    <source>
        <dbReference type="Proteomes" id="UP000613580"/>
    </source>
</evidence>
<sequence>MTNWVDLLSFGATIAVFGGIIYVVLLVVRGVSQGVENAKEGLKTKGVHITDKGVALKTDKRFDREDYVDATQRGLINVVNASSINKGGAASPPSSTLSPESADGDSKKRGAFKRAFSGSSSKSRD</sequence>
<protein>
    <submittedName>
        <fullName evidence="1">Uncharacterized protein</fullName>
    </submittedName>
</protein>
<evidence type="ECO:0000313" key="1">
    <source>
        <dbReference type="EMBL" id="KAF7320939.1"/>
    </source>
</evidence>
<organism evidence="1 2">
    <name type="scientific">Mycena chlorophos</name>
    <name type="common">Agaric fungus</name>
    <name type="synonym">Agaricus chlorophos</name>
    <dbReference type="NCBI Taxonomy" id="658473"/>
    <lineage>
        <taxon>Eukaryota</taxon>
        <taxon>Fungi</taxon>
        <taxon>Dikarya</taxon>
        <taxon>Basidiomycota</taxon>
        <taxon>Agaricomycotina</taxon>
        <taxon>Agaricomycetes</taxon>
        <taxon>Agaricomycetidae</taxon>
        <taxon>Agaricales</taxon>
        <taxon>Marasmiineae</taxon>
        <taxon>Mycenaceae</taxon>
        <taxon>Mycena</taxon>
    </lineage>
</organism>
<accession>A0A146IM13</accession>
<keyword evidence="2" id="KW-1185">Reference proteome</keyword>
<reference evidence="1" key="1">
    <citation type="submission" date="2020-05" db="EMBL/GenBank/DDBJ databases">
        <title>Mycena genomes resolve the evolution of fungal bioluminescence.</title>
        <authorList>
            <person name="Tsai I.J."/>
        </authorList>
    </citation>
    <scope>NUCLEOTIDE SEQUENCE</scope>
    <source>
        <strain evidence="1">110903Hualien_Pintung</strain>
    </source>
</reference>
<dbReference type="OrthoDB" id="2505950at2759"/>
<dbReference type="EMBL" id="JACAZE010000002">
    <property type="protein sequence ID" value="KAF7320939.1"/>
    <property type="molecule type" value="Genomic_DNA"/>
</dbReference>
<proteinExistence type="predicted"/>